<accession>A0A9P7JFC4</accession>
<evidence type="ECO:0000313" key="3">
    <source>
        <dbReference type="Proteomes" id="UP000807769"/>
    </source>
</evidence>
<name>A0A9P7JFC4_9AGAM</name>
<keyword evidence="3" id="KW-1185">Reference proteome</keyword>
<protein>
    <submittedName>
        <fullName evidence="2">Uncharacterized protein</fullName>
    </submittedName>
</protein>
<evidence type="ECO:0000256" key="1">
    <source>
        <dbReference type="SAM" id="MobiDB-lite"/>
    </source>
</evidence>
<proteinExistence type="predicted"/>
<dbReference type="EMBL" id="JABBWG010000009">
    <property type="protein sequence ID" value="KAG1819488.1"/>
    <property type="molecule type" value="Genomic_DNA"/>
</dbReference>
<feature type="region of interest" description="Disordered" evidence="1">
    <location>
        <begin position="94"/>
        <end position="119"/>
    </location>
</feature>
<organism evidence="2 3">
    <name type="scientific">Suillus subaureus</name>
    <dbReference type="NCBI Taxonomy" id="48587"/>
    <lineage>
        <taxon>Eukaryota</taxon>
        <taxon>Fungi</taxon>
        <taxon>Dikarya</taxon>
        <taxon>Basidiomycota</taxon>
        <taxon>Agaricomycotina</taxon>
        <taxon>Agaricomycetes</taxon>
        <taxon>Agaricomycetidae</taxon>
        <taxon>Boletales</taxon>
        <taxon>Suillineae</taxon>
        <taxon>Suillaceae</taxon>
        <taxon>Suillus</taxon>
    </lineage>
</organism>
<feature type="compositionally biased region" description="Polar residues" evidence="1">
    <location>
        <begin position="107"/>
        <end position="119"/>
    </location>
</feature>
<dbReference type="GeneID" id="64622948"/>
<dbReference type="Proteomes" id="UP000807769">
    <property type="component" value="Unassembled WGS sequence"/>
</dbReference>
<sequence length="119" mass="13505">MMKFTRGEFWASYGTPRDYESIETLEIWGRYKFDTRGPKHMQKQVVCPITSEALDELIEGRWDPPPTFPDQTLPSFPSSRAKKVTACHAVEISGSARSTHIPRKTPETPTHIKSQAVLS</sequence>
<dbReference type="AlphaFoldDB" id="A0A9P7JFC4"/>
<evidence type="ECO:0000313" key="2">
    <source>
        <dbReference type="EMBL" id="KAG1819488.1"/>
    </source>
</evidence>
<gene>
    <name evidence="2" type="ORF">BJ212DRAFT_1047995</name>
</gene>
<dbReference type="RefSeq" id="XP_041195023.1">
    <property type="nucleotide sequence ID" value="XM_041328931.1"/>
</dbReference>
<comment type="caution">
    <text evidence="2">The sequence shown here is derived from an EMBL/GenBank/DDBJ whole genome shotgun (WGS) entry which is preliminary data.</text>
</comment>
<reference evidence="2" key="1">
    <citation type="journal article" date="2020" name="New Phytol.">
        <title>Comparative genomics reveals dynamic genome evolution in host specialist ectomycorrhizal fungi.</title>
        <authorList>
            <person name="Lofgren L.A."/>
            <person name="Nguyen N.H."/>
            <person name="Vilgalys R."/>
            <person name="Ruytinx J."/>
            <person name="Liao H.L."/>
            <person name="Branco S."/>
            <person name="Kuo A."/>
            <person name="LaButti K."/>
            <person name="Lipzen A."/>
            <person name="Andreopoulos W."/>
            <person name="Pangilinan J."/>
            <person name="Riley R."/>
            <person name="Hundley H."/>
            <person name="Na H."/>
            <person name="Barry K."/>
            <person name="Grigoriev I.V."/>
            <person name="Stajich J.E."/>
            <person name="Kennedy P.G."/>
        </authorList>
    </citation>
    <scope>NUCLEOTIDE SEQUENCE</scope>
    <source>
        <strain evidence="2">MN1</strain>
    </source>
</reference>